<keyword evidence="3 8" id="KW-0349">Heme</keyword>
<comment type="similarity">
    <text evidence="2 9">Belongs to the cytochrome P450 family.</text>
</comment>
<dbReference type="AlphaFoldDB" id="A0AAD6NBJ6"/>
<evidence type="ECO:0000256" key="9">
    <source>
        <dbReference type="RuleBase" id="RU000461"/>
    </source>
</evidence>
<dbReference type="InterPro" id="IPR036396">
    <property type="entry name" value="Cyt_P450_sf"/>
</dbReference>
<feature type="non-terminal residue" evidence="10">
    <location>
        <position position="1"/>
    </location>
</feature>
<dbReference type="GO" id="GO:0016705">
    <property type="term" value="F:oxidoreductase activity, acting on paired donors, with incorporation or reduction of molecular oxygen"/>
    <property type="evidence" value="ECO:0007669"/>
    <property type="project" value="InterPro"/>
</dbReference>
<keyword evidence="7 9" id="KW-0503">Monooxygenase</keyword>
<protein>
    <submittedName>
        <fullName evidence="10">Cytochrome P450</fullName>
    </submittedName>
</protein>
<organism evidence="10 11">
    <name type="scientific">Penicillium canescens</name>
    <dbReference type="NCBI Taxonomy" id="5083"/>
    <lineage>
        <taxon>Eukaryota</taxon>
        <taxon>Fungi</taxon>
        <taxon>Dikarya</taxon>
        <taxon>Ascomycota</taxon>
        <taxon>Pezizomycotina</taxon>
        <taxon>Eurotiomycetes</taxon>
        <taxon>Eurotiomycetidae</taxon>
        <taxon>Eurotiales</taxon>
        <taxon>Aspergillaceae</taxon>
        <taxon>Penicillium</taxon>
    </lineage>
</organism>
<dbReference type="PRINTS" id="PR00463">
    <property type="entry name" value="EP450I"/>
</dbReference>
<dbReference type="GO" id="GO:0005506">
    <property type="term" value="F:iron ion binding"/>
    <property type="evidence" value="ECO:0007669"/>
    <property type="project" value="InterPro"/>
</dbReference>
<accession>A0AAD6NBJ6</accession>
<dbReference type="EMBL" id="JAQJZL010000003">
    <property type="protein sequence ID" value="KAJ6048034.1"/>
    <property type="molecule type" value="Genomic_DNA"/>
</dbReference>
<feature type="binding site" description="axial binding residue" evidence="8">
    <location>
        <position position="427"/>
    </location>
    <ligand>
        <name>heme</name>
        <dbReference type="ChEBI" id="CHEBI:30413"/>
    </ligand>
    <ligandPart>
        <name>Fe</name>
        <dbReference type="ChEBI" id="CHEBI:18248"/>
    </ligandPart>
</feature>
<comment type="caution">
    <text evidence="10">The sequence shown here is derived from an EMBL/GenBank/DDBJ whole genome shotgun (WGS) entry which is preliminary data.</text>
</comment>
<dbReference type="InterPro" id="IPR050121">
    <property type="entry name" value="Cytochrome_P450_monoxygenase"/>
</dbReference>
<evidence type="ECO:0000313" key="11">
    <source>
        <dbReference type="Proteomes" id="UP001219568"/>
    </source>
</evidence>
<proteinExistence type="inferred from homology"/>
<dbReference type="Pfam" id="PF00067">
    <property type="entry name" value="p450"/>
    <property type="match status" value="1"/>
</dbReference>
<dbReference type="InterPro" id="IPR002401">
    <property type="entry name" value="Cyt_P450_E_grp-I"/>
</dbReference>
<dbReference type="GO" id="GO:0004497">
    <property type="term" value="F:monooxygenase activity"/>
    <property type="evidence" value="ECO:0007669"/>
    <property type="project" value="UniProtKB-KW"/>
</dbReference>
<name>A0AAD6NBJ6_PENCN</name>
<keyword evidence="11" id="KW-1185">Reference proteome</keyword>
<dbReference type="PANTHER" id="PTHR24305">
    <property type="entry name" value="CYTOCHROME P450"/>
    <property type="match status" value="1"/>
</dbReference>
<dbReference type="GO" id="GO:0043386">
    <property type="term" value="P:mycotoxin biosynthetic process"/>
    <property type="evidence" value="ECO:0007669"/>
    <property type="project" value="UniProtKB-ARBA"/>
</dbReference>
<reference evidence="10" key="2">
    <citation type="submission" date="2023-01" db="EMBL/GenBank/DDBJ databases">
        <authorList>
            <person name="Petersen C."/>
        </authorList>
    </citation>
    <scope>NUCLEOTIDE SEQUENCE</scope>
    <source>
        <strain evidence="10">IBT 15450</strain>
    </source>
</reference>
<evidence type="ECO:0000256" key="2">
    <source>
        <dbReference type="ARBA" id="ARBA00010617"/>
    </source>
</evidence>
<dbReference type="InterPro" id="IPR017972">
    <property type="entry name" value="Cyt_P450_CS"/>
</dbReference>
<keyword evidence="6 8" id="KW-0408">Iron</keyword>
<dbReference type="Gene3D" id="1.10.630.10">
    <property type="entry name" value="Cytochrome P450"/>
    <property type="match status" value="1"/>
</dbReference>
<evidence type="ECO:0000313" key="10">
    <source>
        <dbReference type="EMBL" id="KAJ6048034.1"/>
    </source>
</evidence>
<dbReference type="Proteomes" id="UP001219568">
    <property type="component" value="Unassembled WGS sequence"/>
</dbReference>
<evidence type="ECO:0000256" key="3">
    <source>
        <dbReference type="ARBA" id="ARBA00022617"/>
    </source>
</evidence>
<evidence type="ECO:0000256" key="6">
    <source>
        <dbReference type="ARBA" id="ARBA00023004"/>
    </source>
</evidence>
<dbReference type="PROSITE" id="PS00086">
    <property type="entry name" value="CYTOCHROME_P450"/>
    <property type="match status" value="1"/>
</dbReference>
<sequence length="481" mass="54695">DGRTQVLLFIAWKIFFNRHLHPLSCYPGPFIWTVSRVPYAAYYAQGKLHRRVQLLHDQYGDVVRVAPDELSYRTHQAWKDIHGHSRNFPKDMRFYHISKNKAPSILVASDGVHGRQKRAILRAFSEPAQKSHERLLHPFVDTLIQKLQQKIENNNSVVDMTEWYNYIMFDFMALELFGESLGCLEDGAYHPWVDMLFGSIKAWAFLSQSKYFPTFSWIIKAAGLLFYSDLLQHQTTKFNSIASKVPGGVESESGQPTFTTYIKSREDPRSTLSTEEILSNHSFMMMAGSETTATLLSGCTFYILKRPEVHEKLAFQIRNRFSSPLEITFSSLADISYLRAVLQEALRMYPPLPLGMPRVVPSGGAIVSGQFVPEKTSVAIASWATYQSSSNFKDPQLFLPERWLDIGPGDNDVKDAMQPFSVGPRACPGKILAFAEASLILARLIWAFDLELSPQCSNWADQRAYIIWDKIPLLVKLKPPS</sequence>
<dbReference type="GO" id="GO:0020037">
    <property type="term" value="F:heme binding"/>
    <property type="evidence" value="ECO:0007669"/>
    <property type="project" value="InterPro"/>
</dbReference>
<evidence type="ECO:0000256" key="5">
    <source>
        <dbReference type="ARBA" id="ARBA00023002"/>
    </source>
</evidence>
<dbReference type="PANTHER" id="PTHR24305:SF210">
    <property type="entry name" value="CYTOCHROME P450 MONOOXYGENASE ASQL-RELATED"/>
    <property type="match status" value="1"/>
</dbReference>
<comment type="cofactor">
    <cofactor evidence="1 8">
        <name>heme</name>
        <dbReference type="ChEBI" id="CHEBI:30413"/>
    </cofactor>
</comment>
<dbReference type="InterPro" id="IPR001128">
    <property type="entry name" value="Cyt_P450"/>
</dbReference>
<keyword evidence="4 8" id="KW-0479">Metal-binding</keyword>
<evidence type="ECO:0000256" key="1">
    <source>
        <dbReference type="ARBA" id="ARBA00001971"/>
    </source>
</evidence>
<evidence type="ECO:0000256" key="4">
    <source>
        <dbReference type="ARBA" id="ARBA00022723"/>
    </source>
</evidence>
<reference evidence="10" key="1">
    <citation type="journal article" date="2023" name="IMA Fungus">
        <title>Comparative genomic study of the Penicillium genus elucidates a diverse pangenome and 15 lateral gene transfer events.</title>
        <authorList>
            <person name="Petersen C."/>
            <person name="Sorensen T."/>
            <person name="Nielsen M.R."/>
            <person name="Sondergaard T.E."/>
            <person name="Sorensen J.L."/>
            <person name="Fitzpatrick D.A."/>
            <person name="Frisvad J.C."/>
            <person name="Nielsen K.L."/>
        </authorList>
    </citation>
    <scope>NUCLEOTIDE SEQUENCE</scope>
    <source>
        <strain evidence="10">IBT 15450</strain>
    </source>
</reference>
<keyword evidence="5 9" id="KW-0560">Oxidoreductase</keyword>
<evidence type="ECO:0000256" key="8">
    <source>
        <dbReference type="PIRSR" id="PIRSR602401-1"/>
    </source>
</evidence>
<dbReference type="SUPFAM" id="SSF48264">
    <property type="entry name" value="Cytochrome P450"/>
    <property type="match status" value="1"/>
</dbReference>
<dbReference type="CDD" id="cd11058">
    <property type="entry name" value="CYP60B-like"/>
    <property type="match status" value="1"/>
</dbReference>
<evidence type="ECO:0000256" key="7">
    <source>
        <dbReference type="ARBA" id="ARBA00023033"/>
    </source>
</evidence>
<dbReference type="PRINTS" id="PR00385">
    <property type="entry name" value="P450"/>
</dbReference>
<gene>
    <name evidence="10" type="ORF">N7460_004181</name>
</gene>